<sequence>TLARSFSAALNDLFMIDSSVDTLAVSVDKKKQAVSTQSQELEALEARIRQTEELLKEKASKSPSQANGGGCNSPRRRAPLPANFDTARAEGDSASPTSPSRVRREPSGAPAVPSDSDDPRSLPKSDAQLEDVTSTMREQQDGGDFVIVDRAEVDEKLNDDQVYQRNSSDGTPHLRNRPPSPPLEH</sequence>
<gene>
    <name evidence="2" type="ORF">GP486_006759</name>
</gene>
<reference evidence="2" key="1">
    <citation type="submission" date="2021-03" db="EMBL/GenBank/DDBJ databases">
        <title>Comparative genomics and phylogenomic investigation of the class Geoglossomycetes provide insights into ecological specialization and systematics.</title>
        <authorList>
            <person name="Melie T."/>
            <person name="Pirro S."/>
            <person name="Miller A.N."/>
            <person name="Quandt A."/>
        </authorList>
    </citation>
    <scope>NUCLEOTIDE SEQUENCE</scope>
    <source>
        <strain evidence="2">CAQ_001_2017</strain>
    </source>
</reference>
<dbReference type="AlphaFoldDB" id="A0A9P8IIA9"/>
<evidence type="ECO:0000313" key="3">
    <source>
        <dbReference type="Proteomes" id="UP000750711"/>
    </source>
</evidence>
<dbReference type="Proteomes" id="UP000750711">
    <property type="component" value="Unassembled WGS sequence"/>
</dbReference>
<organism evidence="2 3">
    <name type="scientific">Trichoglossum hirsutum</name>
    <dbReference type="NCBI Taxonomy" id="265104"/>
    <lineage>
        <taxon>Eukaryota</taxon>
        <taxon>Fungi</taxon>
        <taxon>Dikarya</taxon>
        <taxon>Ascomycota</taxon>
        <taxon>Pezizomycotina</taxon>
        <taxon>Geoglossomycetes</taxon>
        <taxon>Geoglossales</taxon>
        <taxon>Geoglossaceae</taxon>
        <taxon>Trichoglossum</taxon>
    </lineage>
</organism>
<name>A0A9P8IIA9_9PEZI</name>
<feature type="compositionally biased region" description="Polar residues" evidence="1">
    <location>
        <begin position="161"/>
        <end position="170"/>
    </location>
</feature>
<accession>A0A9P8IIA9</accession>
<feature type="non-terminal residue" evidence="2">
    <location>
        <position position="1"/>
    </location>
</feature>
<evidence type="ECO:0000313" key="2">
    <source>
        <dbReference type="EMBL" id="KAH0553044.1"/>
    </source>
</evidence>
<feature type="compositionally biased region" description="Basic and acidic residues" evidence="1">
    <location>
        <begin position="147"/>
        <end position="159"/>
    </location>
</feature>
<dbReference type="EMBL" id="JAGHQM010001626">
    <property type="protein sequence ID" value="KAH0553044.1"/>
    <property type="molecule type" value="Genomic_DNA"/>
</dbReference>
<proteinExistence type="predicted"/>
<protein>
    <submittedName>
        <fullName evidence="2">Uncharacterized protein</fullName>
    </submittedName>
</protein>
<feature type="region of interest" description="Disordered" evidence="1">
    <location>
        <begin position="52"/>
        <end position="185"/>
    </location>
</feature>
<evidence type="ECO:0000256" key="1">
    <source>
        <dbReference type="SAM" id="MobiDB-lite"/>
    </source>
</evidence>
<comment type="caution">
    <text evidence="2">The sequence shown here is derived from an EMBL/GenBank/DDBJ whole genome shotgun (WGS) entry which is preliminary data.</text>
</comment>
<keyword evidence="3" id="KW-1185">Reference proteome</keyword>